<dbReference type="PROSITE" id="PS51257">
    <property type="entry name" value="PROKAR_LIPOPROTEIN"/>
    <property type="match status" value="1"/>
</dbReference>
<evidence type="ECO:0000313" key="3">
    <source>
        <dbReference type="Proteomes" id="UP001299546"/>
    </source>
</evidence>
<sequence>MKKSFKRIVLVGMIAAFILGLAGCGKFDPVVYTKACMDAMYKHDYKEYAKQIDVSEEDAKEDLETKFEKNVLAGFGDFTMSDEDKERYISLMKNLYAKAKYEVGEAEKKGDGYTVAITVEPIDALKVYSEGLQDKIQAGIDGGTLSEDNVISMACDYMEECIDNASYGEPEVIEVEITKDSSGVWQFSDKEVEKVEESLFQI</sequence>
<protein>
    <submittedName>
        <fullName evidence="2">DUF5105 domain-containing protein</fullName>
    </submittedName>
</protein>
<accession>A0ABS8DJL1</accession>
<dbReference type="RefSeq" id="WP_066735487.1">
    <property type="nucleotide sequence ID" value="NZ_JAJCIQ010000012.1"/>
</dbReference>
<feature type="domain" description="DUF5105" evidence="1">
    <location>
        <begin position="37"/>
        <end position="191"/>
    </location>
</feature>
<gene>
    <name evidence="2" type="ORF">LIZ65_14955</name>
</gene>
<comment type="caution">
    <text evidence="2">The sequence shown here is derived from an EMBL/GenBank/DDBJ whole genome shotgun (WGS) entry which is preliminary data.</text>
</comment>
<keyword evidence="3" id="KW-1185">Reference proteome</keyword>
<dbReference type="EMBL" id="JAJCIS010000012">
    <property type="protein sequence ID" value="MCB7388586.1"/>
    <property type="molecule type" value="Genomic_DNA"/>
</dbReference>
<reference evidence="2 3" key="1">
    <citation type="submission" date="2021-10" db="EMBL/GenBank/DDBJ databases">
        <title>Collection of gut derived symbiotic bacterial strains cultured from healthy donors.</title>
        <authorList>
            <person name="Lin H."/>
            <person name="Littmann E."/>
            <person name="Kohout C."/>
            <person name="Pamer E.G."/>
        </authorList>
    </citation>
    <scope>NUCLEOTIDE SEQUENCE [LARGE SCALE GENOMIC DNA]</scope>
    <source>
        <strain evidence="2 3">DFI.1.165</strain>
    </source>
</reference>
<evidence type="ECO:0000259" key="1">
    <source>
        <dbReference type="Pfam" id="PF17118"/>
    </source>
</evidence>
<dbReference type="Proteomes" id="UP001299546">
    <property type="component" value="Unassembled WGS sequence"/>
</dbReference>
<proteinExistence type="predicted"/>
<dbReference type="InterPro" id="IPR031343">
    <property type="entry name" value="DUF5105"/>
</dbReference>
<evidence type="ECO:0000313" key="2">
    <source>
        <dbReference type="EMBL" id="MCB7388586.1"/>
    </source>
</evidence>
<dbReference type="Pfam" id="PF17118">
    <property type="entry name" value="DUF5105"/>
    <property type="match status" value="1"/>
</dbReference>
<organism evidence="2 3">
    <name type="scientific">Bariatricus massiliensis</name>
    <dbReference type="NCBI Taxonomy" id="1745713"/>
    <lineage>
        <taxon>Bacteria</taxon>
        <taxon>Bacillati</taxon>
        <taxon>Bacillota</taxon>
        <taxon>Clostridia</taxon>
        <taxon>Lachnospirales</taxon>
        <taxon>Lachnospiraceae</taxon>
        <taxon>Bariatricus</taxon>
    </lineage>
</organism>
<name>A0ABS8DJL1_9FIRM</name>